<sequence length="87" mass="8786">MGTPRATADAETGAVDGVAEARAEGAAAHAVSSSEEAVTVMATDLMASMQANGAARAHHASRIVKCAVNLIDAARLSHDDGCPWVRG</sequence>
<evidence type="ECO:0000313" key="1">
    <source>
        <dbReference type="EMBL" id="GAA2646373.1"/>
    </source>
</evidence>
<name>A0ABN3R8F5_9ACTN</name>
<protein>
    <submittedName>
        <fullName evidence="1">Uncharacterized protein</fullName>
    </submittedName>
</protein>
<proteinExistence type="predicted"/>
<evidence type="ECO:0000313" key="2">
    <source>
        <dbReference type="Proteomes" id="UP001501666"/>
    </source>
</evidence>
<organism evidence="1 2">
    <name type="scientific">Nonomuraea recticatena</name>
    <dbReference type="NCBI Taxonomy" id="46178"/>
    <lineage>
        <taxon>Bacteria</taxon>
        <taxon>Bacillati</taxon>
        <taxon>Actinomycetota</taxon>
        <taxon>Actinomycetes</taxon>
        <taxon>Streptosporangiales</taxon>
        <taxon>Streptosporangiaceae</taxon>
        <taxon>Nonomuraea</taxon>
    </lineage>
</organism>
<reference evidence="1 2" key="1">
    <citation type="journal article" date="2019" name="Int. J. Syst. Evol. Microbiol.">
        <title>The Global Catalogue of Microorganisms (GCM) 10K type strain sequencing project: providing services to taxonomists for standard genome sequencing and annotation.</title>
        <authorList>
            <consortium name="The Broad Institute Genomics Platform"/>
            <consortium name="The Broad Institute Genome Sequencing Center for Infectious Disease"/>
            <person name="Wu L."/>
            <person name="Ma J."/>
        </authorList>
    </citation>
    <scope>NUCLEOTIDE SEQUENCE [LARGE SCALE GENOMIC DNA]</scope>
    <source>
        <strain evidence="1 2">JCM 6835</strain>
    </source>
</reference>
<accession>A0ABN3R8F5</accession>
<comment type="caution">
    <text evidence="1">The sequence shown here is derived from an EMBL/GenBank/DDBJ whole genome shotgun (WGS) entry which is preliminary data.</text>
</comment>
<keyword evidence="2" id="KW-1185">Reference proteome</keyword>
<dbReference type="Proteomes" id="UP001501666">
    <property type="component" value="Unassembled WGS sequence"/>
</dbReference>
<dbReference type="EMBL" id="BAAATE010000002">
    <property type="protein sequence ID" value="GAA2646373.1"/>
    <property type="molecule type" value="Genomic_DNA"/>
</dbReference>
<gene>
    <name evidence="1" type="ORF">GCM10010412_009020</name>
</gene>